<evidence type="ECO:0000259" key="1">
    <source>
        <dbReference type="PROSITE" id="PS51186"/>
    </source>
</evidence>
<dbReference type="InterPro" id="IPR000182">
    <property type="entry name" value="GNAT_dom"/>
</dbReference>
<keyword evidence="2" id="KW-0808">Transferase</keyword>
<dbReference type="Pfam" id="PF13530">
    <property type="entry name" value="SCP2_2"/>
    <property type="match status" value="1"/>
</dbReference>
<dbReference type="Gene3D" id="3.40.630.30">
    <property type="match status" value="2"/>
</dbReference>
<evidence type="ECO:0000313" key="2">
    <source>
        <dbReference type="EMBL" id="SFB07687.1"/>
    </source>
</evidence>
<proteinExistence type="predicted"/>
<dbReference type="Pfam" id="PF17668">
    <property type="entry name" value="Acetyltransf_17"/>
    <property type="match status" value="1"/>
</dbReference>
<keyword evidence="3" id="KW-1185">Reference proteome</keyword>
<protein>
    <submittedName>
        <fullName evidence="2">Predicted acetyltransferase</fullName>
    </submittedName>
</protein>
<dbReference type="PANTHER" id="PTHR37817">
    <property type="entry name" value="N-ACETYLTRANSFERASE EIS"/>
    <property type="match status" value="1"/>
</dbReference>
<dbReference type="InterPro" id="IPR041380">
    <property type="entry name" value="Acetyltransf_17"/>
</dbReference>
<evidence type="ECO:0000313" key="3">
    <source>
        <dbReference type="Proteomes" id="UP000198619"/>
    </source>
</evidence>
<dbReference type="EMBL" id="FOKI01000011">
    <property type="protein sequence ID" value="SFB07687.1"/>
    <property type="molecule type" value="Genomic_DNA"/>
</dbReference>
<dbReference type="InterPro" id="IPR016181">
    <property type="entry name" value="Acyl_CoA_acyltransferase"/>
</dbReference>
<dbReference type="STRING" id="84698.SAMN04488528_10117"/>
<sequence length="413" mass="48921">MELIRLNENFNKEFLKVWRNSFLDTQTFEEEFSMRFFSQDDLWNQAYGWIDDGKLISTYLSLDVKVLIRNKEVRAHYIDGIATLPEYRNKGLVFTQMLNDAKKCLSNNIPLMLVDPARDSLYRKFGFEFALNKYATLIPRDFLYETKDYKFNYKISSGFLSKNKKLQCDYKELSNWFWQNSRYNEMKWPKCYEDIKFLDYEVKIVVAYDDNDKPIAYALYNIGKTRMYIKSFRYMNLNGFYAIKNFILNIDNEITSFYFSSIPEDFPLDILISNIWANDRFLSHNRMISRMARIIDFRGLLEKLIVFPPKREISIYVKDDKLESNTGAYIISMDGKVMKEEKIDCEVITTIHDFVPLLTGLKSAEELYYNGKLKVGLNENIQQSNLLIPDCIKELTYILPKSVTYNSDEYLAP</sequence>
<dbReference type="PANTHER" id="PTHR37817:SF1">
    <property type="entry name" value="N-ACETYLTRANSFERASE EIS"/>
    <property type="match status" value="1"/>
</dbReference>
<dbReference type="InterPro" id="IPR025559">
    <property type="entry name" value="Eis_dom"/>
</dbReference>
<dbReference type="Gene3D" id="3.30.1050.10">
    <property type="entry name" value="SCP2 sterol-binding domain"/>
    <property type="match status" value="1"/>
</dbReference>
<dbReference type="PROSITE" id="PS51186">
    <property type="entry name" value="GNAT"/>
    <property type="match status" value="1"/>
</dbReference>
<reference evidence="2 3" key="1">
    <citation type="submission" date="2016-10" db="EMBL/GenBank/DDBJ databases">
        <authorList>
            <person name="de Groot N.N."/>
        </authorList>
    </citation>
    <scope>NUCLEOTIDE SEQUENCE [LARGE SCALE GENOMIC DNA]</scope>
    <source>
        <strain evidence="2 3">DSM 12271</strain>
    </source>
</reference>
<dbReference type="GO" id="GO:0030649">
    <property type="term" value="P:aminoglycoside antibiotic catabolic process"/>
    <property type="evidence" value="ECO:0007669"/>
    <property type="project" value="TreeGrafter"/>
</dbReference>
<organism evidence="2 3">
    <name type="scientific">Clostridium frigidicarnis</name>
    <dbReference type="NCBI Taxonomy" id="84698"/>
    <lineage>
        <taxon>Bacteria</taxon>
        <taxon>Bacillati</taxon>
        <taxon>Bacillota</taxon>
        <taxon>Clostridia</taxon>
        <taxon>Eubacteriales</taxon>
        <taxon>Clostridiaceae</taxon>
        <taxon>Clostridium</taxon>
    </lineage>
</organism>
<dbReference type="Pfam" id="PF13527">
    <property type="entry name" value="Acetyltransf_9"/>
    <property type="match status" value="1"/>
</dbReference>
<dbReference type="SUPFAM" id="SSF55729">
    <property type="entry name" value="Acyl-CoA N-acyltransferases (Nat)"/>
    <property type="match status" value="1"/>
</dbReference>
<dbReference type="Proteomes" id="UP000198619">
    <property type="component" value="Unassembled WGS sequence"/>
</dbReference>
<gene>
    <name evidence="2" type="ORF">SAMN04488528_10117</name>
</gene>
<dbReference type="AlphaFoldDB" id="A0A1I0Y4B5"/>
<feature type="domain" description="N-acetyltransferase" evidence="1">
    <location>
        <begin position="1"/>
        <end position="150"/>
    </location>
</feature>
<accession>A0A1I0Y4B5</accession>
<dbReference type="SUPFAM" id="SSF55718">
    <property type="entry name" value="SCP-like"/>
    <property type="match status" value="1"/>
</dbReference>
<dbReference type="CDD" id="cd04301">
    <property type="entry name" value="NAT_SF"/>
    <property type="match status" value="1"/>
</dbReference>
<dbReference type="GO" id="GO:0034069">
    <property type="term" value="F:aminoglycoside N-acetyltransferase activity"/>
    <property type="evidence" value="ECO:0007669"/>
    <property type="project" value="TreeGrafter"/>
</dbReference>
<dbReference type="RefSeq" id="WP_090040579.1">
    <property type="nucleotide sequence ID" value="NZ_FOKI01000011.1"/>
</dbReference>
<dbReference type="OrthoDB" id="9768284at2"/>
<dbReference type="InterPro" id="IPR051554">
    <property type="entry name" value="Acetyltransferase_Eis"/>
</dbReference>
<dbReference type="InterPro" id="IPR036527">
    <property type="entry name" value="SCP2_sterol-bd_dom_sf"/>
</dbReference>
<name>A0A1I0Y4B5_9CLOT</name>